<evidence type="ECO:0000313" key="2">
    <source>
        <dbReference type="Proteomes" id="UP000039865"/>
    </source>
</evidence>
<dbReference type="EMBL" id="CCKQ01007717">
    <property type="protein sequence ID" value="CDW79125.1"/>
    <property type="molecule type" value="Genomic_DNA"/>
</dbReference>
<keyword evidence="2" id="KW-1185">Reference proteome</keyword>
<sequence length="345" mass="40624">MKIYQNLARHVKQVKNRISILKISQAQVSHFNKQNLNVYNAKQEKQSEQAFHLNLNFRDEEETQKEIEIRKQYLKNSYDSEKLINLIKKYIGKSNGKFSLALIDVNAKIEINSEFQSVQPMDVPTTYLMYKGSTTIELRGYPSKIKLKELLKSAVFLYQVTNEENLINQLIKEGKQCMDDQNFNDALYLFNEANQMNQWRNLYGSTIISNLAYIQTKRGNMAAARQHIDEYYQIFGKETFDKQEEEHLTFVKFELDQDDYQKQNKEVTGAESINLDQAKKFYLENDYDNSLKQCMELLKQNFDNFEAHVILQRIQVELGSENPIVVESRNQIKEMLLRAYSNKII</sequence>
<dbReference type="Proteomes" id="UP000039865">
    <property type="component" value="Unassembled WGS sequence"/>
</dbReference>
<dbReference type="AlphaFoldDB" id="A0A078AA29"/>
<evidence type="ECO:0008006" key="3">
    <source>
        <dbReference type="Google" id="ProtNLM"/>
    </source>
</evidence>
<organism evidence="1 2">
    <name type="scientific">Stylonychia lemnae</name>
    <name type="common">Ciliate</name>
    <dbReference type="NCBI Taxonomy" id="5949"/>
    <lineage>
        <taxon>Eukaryota</taxon>
        <taxon>Sar</taxon>
        <taxon>Alveolata</taxon>
        <taxon>Ciliophora</taxon>
        <taxon>Intramacronucleata</taxon>
        <taxon>Spirotrichea</taxon>
        <taxon>Stichotrichia</taxon>
        <taxon>Sporadotrichida</taxon>
        <taxon>Oxytrichidae</taxon>
        <taxon>Stylonychinae</taxon>
        <taxon>Stylonychia</taxon>
    </lineage>
</organism>
<evidence type="ECO:0000313" key="1">
    <source>
        <dbReference type="EMBL" id="CDW79125.1"/>
    </source>
</evidence>
<dbReference type="InParanoid" id="A0A078AA29"/>
<reference evidence="1 2" key="1">
    <citation type="submission" date="2014-06" db="EMBL/GenBank/DDBJ databases">
        <authorList>
            <person name="Swart Estienne"/>
        </authorList>
    </citation>
    <scope>NUCLEOTIDE SEQUENCE [LARGE SCALE GENOMIC DNA]</scope>
    <source>
        <strain evidence="1 2">130c</strain>
    </source>
</reference>
<gene>
    <name evidence="1" type="primary">Contig4300.g4604</name>
    <name evidence="1" type="ORF">STYLEM_8111</name>
</gene>
<dbReference type="InterPro" id="IPR011990">
    <property type="entry name" value="TPR-like_helical_dom_sf"/>
</dbReference>
<name>A0A078AA29_STYLE</name>
<protein>
    <recommendedName>
        <fullName evidence="3">Thioredoxin-like fold</fullName>
    </recommendedName>
</protein>
<accession>A0A078AA29</accession>
<dbReference type="OrthoDB" id="10607118at2759"/>
<dbReference type="SUPFAM" id="SSF48452">
    <property type="entry name" value="TPR-like"/>
    <property type="match status" value="1"/>
</dbReference>
<proteinExistence type="predicted"/>